<dbReference type="AlphaFoldDB" id="A0A549T1B6"/>
<dbReference type="PANTHER" id="PTHR18964:SF149">
    <property type="entry name" value="BIFUNCTIONAL UDP-N-ACETYLGLUCOSAMINE 2-EPIMERASE_N-ACETYLMANNOSAMINE KINASE"/>
    <property type="match status" value="1"/>
</dbReference>
<dbReference type="Proteomes" id="UP000316801">
    <property type="component" value="Unassembled WGS sequence"/>
</dbReference>
<sequence>MPFVSVDIATAPVVSTAAGTTTSPDERQPAEPGLGLGKGRGGHVIGIDLGGTKLLAGLADADGTLLLSREEPTRHGMDAPVLGQIAEMARALAGEAGLAVEEIAQLVIGVPSAVSPQTGLASLSPNLALPADRPLAALVGERLPFPVAVENDVNLAAYGEASGLADVVGSLVFISFGTGVGMGMVINGQLVRGAFGRAGEIAYLPVGPQPHATAPASENGLFEDIVGTAGIRQRFDLGQASVADLFRRAAAGDGQAVAAIDTLAQDASLGLAAVQALIDPARIVVGGGIGSQAMFLERLRHHLVPLLPFDCPVEPSRFGARAGLIGAVMLASHLAATRTAAHAL</sequence>
<name>A0A549T1B6_9HYPH</name>
<protein>
    <submittedName>
        <fullName evidence="3">ROK family protein</fullName>
    </submittedName>
</protein>
<dbReference type="InterPro" id="IPR043129">
    <property type="entry name" value="ATPase_NBD"/>
</dbReference>
<organism evidence="3 4">
    <name type="scientific">Rhizobium straminoryzae</name>
    <dbReference type="NCBI Taxonomy" id="1387186"/>
    <lineage>
        <taxon>Bacteria</taxon>
        <taxon>Pseudomonadati</taxon>
        <taxon>Pseudomonadota</taxon>
        <taxon>Alphaproteobacteria</taxon>
        <taxon>Hyphomicrobiales</taxon>
        <taxon>Rhizobiaceae</taxon>
        <taxon>Rhizobium/Agrobacterium group</taxon>
        <taxon>Rhizobium</taxon>
    </lineage>
</organism>
<dbReference type="Gene3D" id="3.30.420.40">
    <property type="match status" value="2"/>
</dbReference>
<comment type="caution">
    <text evidence="3">The sequence shown here is derived from an EMBL/GenBank/DDBJ whole genome shotgun (WGS) entry which is preliminary data.</text>
</comment>
<keyword evidence="4" id="KW-1185">Reference proteome</keyword>
<dbReference type="Pfam" id="PF00480">
    <property type="entry name" value="ROK"/>
    <property type="match status" value="1"/>
</dbReference>
<accession>A0A549T1B6</accession>
<dbReference type="SUPFAM" id="SSF53067">
    <property type="entry name" value="Actin-like ATPase domain"/>
    <property type="match status" value="1"/>
</dbReference>
<proteinExistence type="inferred from homology"/>
<reference evidence="3 4" key="1">
    <citation type="submission" date="2019-07" db="EMBL/GenBank/DDBJ databases">
        <title>Ln-dependent methylotrophs.</title>
        <authorList>
            <person name="Tani A."/>
        </authorList>
    </citation>
    <scope>NUCLEOTIDE SEQUENCE [LARGE SCALE GENOMIC DNA]</scope>
    <source>
        <strain evidence="3 4">SM12</strain>
    </source>
</reference>
<dbReference type="EMBL" id="VJMG01000063">
    <property type="protein sequence ID" value="TRL35677.1"/>
    <property type="molecule type" value="Genomic_DNA"/>
</dbReference>
<evidence type="ECO:0000256" key="2">
    <source>
        <dbReference type="SAM" id="MobiDB-lite"/>
    </source>
</evidence>
<comment type="similarity">
    <text evidence="1">Belongs to the ROK (NagC/XylR) family.</text>
</comment>
<dbReference type="InterPro" id="IPR000600">
    <property type="entry name" value="ROK"/>
</dbReference>
<evidence type="ECO:0000313" key="4">
    <source>
        <dbReference type="Proteomes" id="UP000316801"/>
    </source>
</evidence>
<feature type="region of interest" description="Disordered" evidence="2">
    <location>
        <begin position="16"/>
        <end position="37"/>
    </location>
</feature>
<evidence type="ECO:0000256" key="1">
    <source>
        <dbReference type="ARBA" id="ARBA00006479"/>
    </source>
</evidence>
<gene>
    <name evidence="3" type="ORF">FNA46_19615</name>
</gene>
<dbReference type="PANTHER" id="PTHR18964">
    <property type="entry name" value="ROK (REPRESSOR, ORF, KINASE) FAMILY"/>
    <property type="match status" value="1"/>
</dbReference>
<evidence type="ECO:0000313" key="3">
    <source>
        <dbReference type="EMBL" id="TRL35677.1"/>
    </source>
</evidence>